<comment type="caution">
    <text evidence="2">The sequence shown here is derived from an EMBL/GenBank/DDBJ whole genome shotgun (WGS) entry which is preliminary data.</text>
</comment>
<keyword evidence="3" id="KW-1185">Reference proteome</keyword>
<evidence type="ECO:0000313" key="3">
    <source>
        <dbReference type="Proteomes" id="UP001396334"/>
    </source>
</evidence>
<organism evidence="2 3">
    <name type="scientific">Hibiscus sabdariffa</name>
    <name type="common">roselle</name>
    <dbReference type="NCBI Taxonomy" id="183260"/>
    <lineage>
        <taxon>Eukaryota</taxon>
        <taxon>Viridiplantae</taxon>
        <taxon>Streptophyta</taxon>
        <taxon>Embryophyta</taxon>
        <taxon>Tracheophyta</taxon>
        <taxon>Spermatophyta</taxon>
        <taxon>Magnoliopsida</taxon>
        <taxon>eudicotyledons</taxon>
        <taxon>Gunneridae</taxon>
        <taxon>Pentapetalae</taxon>
        <taxon>rosids</taxon>
        <taxon>malvids</taxon>
        <taxon>Malvales</taxon>
        <taxon>Malvaceae</taxon>
        <taxon>Malvoideae</taxon>
        <taxon>Hibiscus</taxon>
    </lineage>
</organism>
<gene>
    <name evidence="2" type="ORF">V6N11_067880</name>
</gene>
<reference evidence="2 3" key="1">
    <citation type="journal article" date="2024" name="G3 (Bethesda)">
        <title>Genome assembly of Hibiscus sabdariffa L. provides insights into metabolisms of medicinal natural products.</title>
        <authorList>
            <person name="Kim T."/>
        </authorList>
    </citation>
    <scope>NUCLEOTIDE SEQUENCE [LARGE SCALE GENOMIC DNA]</scope>
    <source>
        <strain evidence="2">TK-2024</strain>
        <tissue evidence="2">Old leaves</tissue>
    </source>
</reference>
<evidence type="ECO:0000256" key="1">
    <source>
        <dbReference type="SAM" id="MobiDB-lite"/>
    </source>
</evidence>
<protein>
    <submittedName>
        <fullName evidence="2">Uncharacterized protein</fullName>
    </submittedName>
</protein>
<accession>A0ABR2SS36</accession>
<feature type="compositionally biased region" description="Basic residues" evidence="1">
    <location>
        <begin position="273"/>
        <end position="284"/>
    </location>
</feature>
<dbReference type="Proteomes" id="UP001396334">
    <property type="component" value="Unassembled WGS sequence"/>
</dbReference>
<proteinExistence type="predicted"/>
<sequence length="300" mass="30655">MVDLRDSVAGHSRDCVPDALYVRDFPPLVMATNEGGASDGSGDVNPLGVDAACGKEILALGAKESVDWDALFSGHTLPFYPPMKRDGKIVVQPPPEVDASVVFPSAIDVELGNGLCVESNVSDPKLVSEDVLVGNYGDFATRGGGGFVAGAVDCVPAVGHVGVIEGDADGVRASVVGDEPKMFSAAGDGDPVSATNASLVAFSILLVPVLGAVVGSSNDGSSSFIMEKVVGDPTNKFGVLCPVVEDQVVQYEHSRPKRAVAGGVADLMEQLKPKVKGGKKKGKGRGTNVKGPIDGASTPL</sequence>
<dbReference type="EMBL" id="JBBPBN010000012">
    <property type="protein sequence ID" value="KAK9028065.1"/>
    <property type="molecule type" value="Genomic_DNA"/>
</dbReference>
<name>A0ABR2SS36_9ROSI</name>
<feature type="region of interest" description="Disordered" evidence="1">
    <location>
        <begin position="271"/>
        <end position="300"/>
    </location>
</feature>
<evidence type="ECO:0000313" key="2">
    <source>
        <dbReference type="EMBL" id="KAK9028065.1"/>
    </source>
</evidence>